<dbReference type="EMBL" id="JADIKL010000016">
    <property type="protein sequence ID" value="MFK2932686.1"/>
    <property type="molecule type" value="Genomic_DNA"/>
</dbReference>
<evidence type="ECO:0000313" key="1">
    <source>
        <dbReference type="EMBL" id="MFK2932686.1"/>
    </source>
</evidence>
<accession>A0ABW8KML0</accession>
<name>A0ABW8KML0_9GAMM</name>
<protein>
    <submittedName>
        <fullName evidence="1">Uncharacterized protein</fullName>
    </submittedName>
</protein>
<organism evidence="1 2">
    <name type="scientific">Dyella agri</name>
    <dbReference type="NCBI Taxonomy" id="1926869"/>
    <lineage>
        <taxon>Bacteria</taxon>
        <taxon>Pseudomonadati</taxon>
        <taxon>Pseudomonadota</taxon>
        <taxon>Gammaproteobacteria</taxon>
        <taxon>Lysobacterales</taxon>
        <taxon>Rhodanobacteraceae</taxon>
        <taxon>Dyella</taxon>
    </lineage>
</organism>
<evidence type="ECO:0000313" key="2">
    <source>
        <dbReference type="Proteomes" id="UP001620397"/>
    </source>
</evidence>
<comment type="caution">
    <text evidence="1">The sequence shown here is derived from an EMBL/GenBank/DDBJ whole genome shotgun (WGS) entry which is preliminary data.</text>
</comment>
<proteinExistence type="predicted"/>
<gene>
    <name evidence="1" type="ORF">ISP14_18055</name>
</gene>
<reference evidence="1 2" key="1">
    <citation type="submission" date="2020-10" db="EMBL/GenBank/DDBJ databases">
        <title>Phylogeny of dyella-like bacteria.</title>
        <authorList>
            <person name="Fu J."/>
        </authorList>
    </citation>
    <scope>NUCLEOTIDE SEQUENCE [LARGE SCALE GENOMIC DNA]</scope>
    <source>
        <strain evidence="1 2">DKC-1</strain>
    </source>
</reference>
<keyword evidence="2" id="KW-1185">Reference proteome</keyword>
<sequence length="116" mass="12810">MGLDYIRSQTGKPWKKRWNGGLDRMKEPTLLDLTISEVSRVLTAELFPGARVKIGDSYIVEPAGDDLIISRGLYPIGRITKPPEESLAAIADYGGYAQGVIERVSLFGDTTEVRLK</sequence>
<dbReference type="RefSeq" id="WP_404542632.1">
    <property type="nucleotide sequence ID" value="NZ_JADIKL010000016.1"/>
</dbReference>
<dbReference type="Proteomes" id="UP001620397">
    <property type="component" value="Unassembled WGS sequence"/>
</dbReference>